<name>A0ABT0F8U7_9PSED</name>
<gene>
    <name evidence="2" type="ORF">L9059_30520</name>
</gene>
<sequence length="198" mass="23006">MKDLYIISYEPDGEGAPYFFELKWVPDLPTFHYPTENPDTGALSPHYQAKADVSELSADWLPDHFLASKNFLAVCDSCECEYVSRAVELTIEEGREPSREYYFFAVTERLRAMDLEKSSFVIDSNTKIENADIQNPNYECIDKLVISTNVDANLFYFEEIHEVVCSGRFLTECVNRKIHGLTFKKIDDDYRYAPWEDF</sequence>
<proteinExistence type="predicted"/>
<dbReference type="InterPro" id="IPR012433">
    <property type="entry name" value="Imm11"/>
</dbReference>
<evidence type="ECO:0000313" key="3">
    <source>
        <dbReference type="Proteomes" id="UP001299876"/>
    </source>
</evidence>
<dbReference type="Pfam" id="PF07791">
    <property type="entry name" value="Imm11"/>
    <property type="match status" value="1"/>
</dbReference>
<dbReference type="Proteomes" id="UP001299876">
    <property type="component" value="Unassembled WGS sequence"/>
</dbReference>
<accession>A0ABT0F8U7</accession>
<keyword evidence="3" id="KW-1185">Reference proteome</keyword>
<feature type="domain" description="Immunity MXAN-0049 protein" evidence="1">
    <location>
        <begin position="66"/>
        <end position="187"/>
    </location>
</feature>
<dbReference type="EMBL" id="JAKNRW010000086">
    <property type="protein sequence ID" value="MCK1794433.1"/>
    <property type="molecule type" value="Genomic_DNA"/>
</dbReference>
<protein>
    <recommendedName>
        <fullName evidence="1">Immunity MXAN-0049 protein domain-containing protein</fullName>
    </recommendedName>
</protein>
<dbReference type="RefSeq" id="WP_247296849.1">
    <property type="nucleotide sequence ID" value="NZ_JAKNRW010000086.1"/>
</dbReference>
<comment type="caution">
    <text evidence="2">The sequence shown here is derived from an EMBL/GenBank/DDBJ whole genome shotgun (WGS) entry which is preliminary data.</text>
</comment>
<reference evidence="2 3" key="1">
    <citation type="submission" date="2022-02" db="EMBL/GenBank/DDBJ databases">
        <title>Comparative genomics of the first Antarctic Pseudomonas spp. capable of biotransforming 2,4,6-Trinitrotoluene.</title>
        <authorList>
            <person name="Cabrera M.A."/>
            <person name="Marquez S.L."/>
            <person name="Perez-Donoso J.M."/>
        </authorList>
    </citation>
    <scope>NUCLEOTIDE SEQUENCE [LARGE SCALE GENOMIC DNA]</scope>
    <source>
        <strain evidence="2 3">TNT19</strain>
    </source>
</reference>
<evidence type="ECO:0000259" key="1">
    <source>
        <dbReference type="Pfam" id="PF07791"/>
    </source>
</evidence>
<evidence type="ECO:0000313" key="2">
    <source>
        <dbReference type="EMBL" id="MCK1794433.1"/>
    </source>
</evidence>
<organism evidence="2 3">
    <name type="scientific">Pseudomonas violetae</name>
    <dbReference type="NCBI Taxonomy" id="2915813"/>
    <lineage>
        <taxon>Bacteria</taxon>
        <taxon>Pseudomonadati</taxon>
        <taxon>Pseudomonadota</taxon>
        <taxon>Gammaproteobacteria</taxon>
        <taxon>Pseudomonadales</taxon>
        <taxon>Pseudomonadaceae</taxon>
        <taxon>Pseudomonas</taxon>
    </lineage>
</organism>